<evidence type="ECO:0000313" key="2">
    <source>
        <dbReference type="Proteomes" id="UP001164250"/>
    </source>
</evidence>
<sequence>MREIQGDYLPPQPPPPPPPPPSHPPKSNLPMLYYGLVVVGTAALVLAIYNLIIIKWCTRRQSRSEQTPNRYIEATTVSQSFENINRNFLSSFKYKKDININMGGEEEGGEYECPVCLSIFEEGEEVRQLPRCKHSFHAPCIDMWLYSHFDCPLCRAPVELRYNHRHTMSDTPEHSREGLL</sequence>
<proteinExistence type="predicted"/>
<keyword evidence="2" id="KW-1185">Reference proteome</keyword>
<dbReference type="Proteomes" id="UP001164250">
    <property type="component" value="Chromosome 8"/>
</dbReference>
<comment type="caution">
    <text evidence="1">The sequence shown here is derived from an EMBL/GenBank/DDBJ whole genome shotgun (WGS) entry which is preliminary data.</text>
</comment>
<protein>
    <submittedName>
        <fullName evidence="1">Uncharacterized protein</fullName>
    </submittedName>
</protein>
<name>A0ACC1AXS6_9ROSI</name>
<accession>A0ACC1AXS6</accession>
<reference evidence="2" key="1">
    <citation type="journal article" date="2023" name="G3 (Bethesda)">
        <title>Genome assembly and association tests identify interacting loci associated with vigor, precocity, and sex in interspecific pistachio rootstocks.</title>
        <authorList>
            <person name="Palmer W."/>
            <person name="Jacygrad E."/>
            <person name="Sagayaradj S."/>
            <person name="Cavanaugh K."/>
            <person name="Han R."/>
            <person name="Bertier L."/>
            <person name="Beede B."/>
            <person name="Kafkas S."/>
            <person name="Golino D."/>
            <person name="Preece J."/>
            <person name="Michelmore R."/>
        </authorList>
    </citation>
    <scope>NUCLEOTIDE SEQUENCE [LARGE SCALE GENOMIC DNA]</scope>
</reference>
<dbReference type="EMBL" id="CM047904">
    <property type="protein sequence ID" value="KAJ0091505.1"/>
    <property type="molecule type" value="Genomic_DNA"/>
</dbReference>
<organism evidence="1 2">
    <name type="scientific">Pistacia atlantica</name>
    <dbReference type="NCBI Taxonomy" id="434234"/>
    <lineage>
        <taxon>Eukaryota</taxon>
        <taxon>Viridiplantae</taxon>
        <taxon>Streptophyta</taxon>
        <taxon>Embryophyta</taxon>
        <taxon>Tracheophyta</taxon>
        <taxon>Spermatophyta</taxon>
        <taxon>Magnoliopsida</taxon>
        <taxon>eudicotyledons</taxon>
        <taxon>Gunneridae</taxon>
        <taxon>Pentapetalae</taxon>
        <taxon>rosids</taxon>
        <taxon>malvids</taxon>
        <taxon>Sapindales</taxon>
        <taxon>Anacardiaceae</taxon>
        <taxon>Pistacia</taxon>
    </lineage>
</organism>
<evidence type="ECO:0000313" key="1">
    <source>
        <dbReference type="EMBL" id="KAJ0091505.1"/>
    </source>
</evidence>
<gene>
    <name evidence="1" type="ORF">Patl1_13549</name>
</gene>